<keyword evidence="2" id="KW-1185">Reference proteome</keyword>
<sequence length="244" mass="27831">MVRGKTEIKRIDNDVSRRMSFVKRRAGLLKKANELAVLCDVDLGVLVFSDHGAGAGQPSDYCSPHTSWSELIQRYETITNVQLQDTYDDEDEDADDQMFMFKEIVGLRRERDRLQASLRRQTGEDLPSGATKEELDTLDQQLELALAKVRERKDKLMDQQLDESYHKVHILEDQNSFLRHKVTEDRQCHAAVEAVEGTPTPTPMLLFGGFFPEVEEELSTSLQLWPQQLTDVQGLGLQPSLRLS</sequence>
<reference evidence="1" key="1">
    <citation type="submission" date="2021-05" db="EMBL/GenBank/DDBJ databases">
        <authorList>
            <person name="Scholz U."/>
            <person name="Mascher M."/>
            <person name="Fiebig A."/>
        </authorList>
    </citation>
    <scope>NUCLEOTIDE SEQUENCE [LARGE SCALE GENOMIC DNA]</scope>
</reference>
<proteinExistence type="predicted"/>
<protein>
    <submittedName>
        <fullName evidence="1">Uncharacterized protein</fullName>
    </submittedName>
</protein>
<reference evidence="1" key="2">
    <citation type="submission" date="2025-09" db="UniProtKB">
        <authorList>
            <consortium name="EnsemblPlants"/>
        </authorList>
    </citation>
    <scope>IDENTIFICATION</scope>
</reference>
<dbReference type="EnsemblPlants" id="AVESA.00010b.r2.6CG1144310.1">
    <property type="protein sequence ID" value="AVESA.00010b.r2.6CG1144310.1.CDS"/>
    <property type="gene ID" value="AVESA.00010b.r2.6CG1144310"/>
</dbReference>
<name>A0ACD5ZDE8_AVESA</name>
<evidence type="ECO:0000313" key="2">
    <source>
        <dbReference type="Proteomes" id="UP001732700"/>
    </source>
</evidence>
<evidence type="ECO:0000313" key="1">
    <source>
        <dbReference type="EnsemblPlants" id="AVESA.00010b.r2.6CG1144310.1.CDS"/>
    </source>
</evidence>
<organism evidence="1 2">
    <name type="scientific">Avena sativa</name>
    <name type="common">Oat</name>
    <dbReference type="NCBI Taxonomy" id="4498"/>
    <lineage>
        <taxon>Eukaryota</taxon>
        <taxon>Viridiplantae</taxon>
        <taxon>Streptophyta</taxon>
        <taxon>Embryophyta</taxon>
        <taxon>Tracheophyta</taxon>
        <taxon>Spermatophyta</taxon>
        <taxon>Magnoliopsida</taxon>
        <taxon>Liliopsida</taxon>
        <taxon>Poales</taxon>
        <taxon>Poaceae</taxon>
        <taxon>BOP clade</taxon>
        <taxon>Pooideae</taxon>
        <taxon>Poodae</taxon>
        <taxon>Poeae</taxon>
        <taxon>Poeae Chloroplast Group 1 (Aveneae type)</taxon>
        <taxon>Aveninae</taxon>
        <taxon>Avena</taxon>
    </lineage>
</organism>
<accession>A0ACD5ZDE8</accession>
<dbReference type="Proteomes" id="UP001732700">
    <property type="component" value="Chromosome 6C"/>
</dbReference>